<dbReference type="InterPro" id="IPR047278">
    <property type="entry name" value="DEN5A/B"/>
</dbReference>
<protein>
    <recommendedName>
        <fullName evidence="2">UDENN domain-containing protein</fullName>
    </recommendedName>
</protein>
<proteinExistence type="predicted"/>
<dbReference type="PANTHER" id="PTHR46070">
    <property type="entry name" value="PINSTRIPE, ISOFORM A"/>
    <property type="match status" value="1"/>
</dbReference>
<dbReference type="SUPFAM" id="SSF140741">
    <property type="entry name" value="RUN domain-like"/>
    <property type="match status" value="1"/>
</dbReference>
<dbReference type="SMART" id="SM00800">
    <property type="entry name" value="uDENN"/>
    <property type="match status" value="1"/>
</dbReference>
<dbReference type="SMART" id="SM00801">
    <property type="entry name" value="dDENN"/>
    <property type="match status" value="1"/>
</dbReference>
<feature type="region of interest" description="Disordered" evidence="1">
    <location>
        <begin position="154"/>
        <end position="186"/>
    </location>
</feature>
<dbReference type="InterPro" id="IPR001194">
    <property type="entry name" value="cDENN_dom"/>
</dbReference>
<dbReference type="Pfam" id="PF02141">
    <property type="entry name" value="DENN"/>
    <property type="match status" value="1"/>
</dbReference>
<dbReference type="InterPro" id="IPR037213">
    <property type="entry name" value="Run_dom_sf"/>
</dbReference>
<dbReference type="Pfam" id="PF03455">
    <property type="entry name" value="dDENN"/>
    <property type="match status" value="1"/>
</dbReference>
<name>A0ABD6EJM8_9BILA</name>
<dbReference type="Pfam" id="PF03456">
    <property type="entry name" value="uDENN"/>
    <property type="match status" value="1"/>
</dbReference>
<comment type="caution">
    <text evidence="3">The sequence shown here is derived from an EMBL/GenBank/DDBJ whole genome shotgun (WGS) entry which is preliminary data.</text>
</comment>
<dbReference type="PANTHER" id="PTHR46070:SF1">
    <property type="entry name" value="PINSTRIPE, ISOFORM A"/>
    <property type="match status" value="1"/>
</dbReference>
<reference evidence="3 4" key="1">
    <citation type="submission" date="2024-08" db="EMBL/GenBank/DDBJ databases">
        <title>Gnathostoma spinigerum genome.</title>
        <authorList>
            <person name="Gonzalez-Bertolin B."/>
            <person name="Monzon S."/>
            <person name="Zaballos A."/>
            <person name="Jimenez P."/>
            <person name="Dekumyoy P."/>
            <person name="Varona S."/>
            <person name="Cuesta I."/>
            <person name="Sumanam S."/>
            <person name="Adisakwattana P."/>
            <person name="Gasser R.B."/>
            <person name="Hernandez-Gonzalez A."/>
            <person name="Young N.D."/>
            <person name="Perteguer M.J."/>
        </authorList>
    </citation>
    <scope>NUCLEOTIDE SEQUENCE [LARGE SCALE GENOMIC DNA]</scope>
    <source>
        <strain evidence="3">AL3</strain>
        <tissue evidence="3">Liver</tissue>
    </source>
</reference>
<dbReference type="EMBL" id="JBGFUD010002455">
    <property type="protein sequence ID" value="MFH4977621.1"/>
    <property type="molecule type" value="Genomic_DNA"/>
</dbReference>
<dbReference type="SMART" id="SM00799">
    <property type="entry name" value="DENN"/>
    <property type="match status" value="1"/>
</dbReference>
<evidence type="ECO:0000259" key="2">
    <source>
        <dbReference type="PROSITE" id="PS50211"/>
    </source>
</evidence>
<dbReference type="Gene3D" id="1.20.58.900">
    <property type="match status" value="1"/>
</dbReference>
<dbReference type="Proteomes" id="UP001608902">
    <property type="component" value="Unassembled WGS sequence"/>
</dbReference>
<organism evidence="3 4">
    <name type="scientific">Gnathostoma spinigerum</name>
    <dbReference type="NCBI Taxonomy" id="75299"/>
    <lineage>
        <taxon>Eukaryota</taxon>
        <taxon>Metazoa</taxon>
        <taxon>Ecdysozoa</taxon>
        <taxon>Nematoda</taxon>
        <taxon>Chromadorea</taxon>
        <taxon>Rhabditida</taxon>
        <taxon>Spirurina</taxon>
        <taxon>Gnathostomatomorpha</taxon>
        <taxon>Gnathostomatoidea</taxon>
        <taxon>Gnathostomatidae</taxon>
        <taxon>Gnathostoma</taxon>
    </lineage>
</organism>
<gene>
    <name evidence="3" type="ORF">AB6A40_004330</name>
</gene>
<dbReference type="InterPro" id="IPR043153">
    <property type="entry name" value="DENN_C"/>
</dbReference>
<feature type="compositionally biased region" description="Basic residues" evidence="1">
    <location>
        <begin position="177"/>
        <end position="186"/>
    </location>
</feature>
<dbReference type="Gene3D" id="3.30.450.200">
    <property type="match status" value="1"/>
</dbReference>
<evidence type="ECO:0000256" key="1">
    <source>
        <dbReference type="SAM" id="MobiDB-lite"/>
    </source>
</evidence>
<dbReference type="Gene3D" id="3.40.50.11500">
    <property type="match status" value="1"/>
</dbReference>
<dbReference type="AlphaFoldDB" id="A0ABD6EJM8"/>
<accession>A0ABD6EJM8</accession>
<dbReference type="PROSITE" id="PS50211">
    <property type="entry name" value="DENN"/>
    <property type="match status" value="1"/>
</dbReference>
<dbReference type="InterPro" id="IPR037516">
    <property type="entry name" value="Tripartite_DENN"/>
</dbReference>
<sequence>MGTDNPADTVKDVSSASTDLTLIDYFAVVGLDRSLGLQYSSGKADCVDDISVTENITKPPLERSYVSSILAHFPDSRAGYPFPNEIVSLCMPKGLRFFTQKNVPSAAVHTFVNIREDGSRIHGCALIFYEEVSDSSLCDRMSELQTEHVRALTARDKNSDRTHIPPGTVSGGTHTLPRGRRKDRHKRASFYDASSGSRLFMSKCMCIISRIPIVSAGSRILEALYSIFSSPSQPPPLPLESYIYWALNEVPLPAPGSTLKVGLNGSDIILQRPGPSELPFFDYSLASLFKLISIDKFLRLFTCFLLEHQILLCSKFLSPLMLVAESLCALAFPFRWQLTYVPILPYSQLKFMEAPVPYIMGLCYEDALPDQIFQSNICVLDIDSGQLDMPEDVPPFPDKAEFGREITDVLDSVQLAGERNCSNEDLPKLRSQENTAVYEKEEWSSKRMSKSFDEDALSLILGGSSERKNSAIEVVTRGPPSKGNLVPLPLEDIFKQSEILARVTAIARKAGVSVPMDNIEKELLSNDNYTNSPVCRNYFQNVKINNAIREVFVNRFCWMLCSYEHFVIGGSFHDREMFFMSRDSIVNFDKAAFLSDQPQSHLAFLAAFLETQMFTSFIDLKILSQWDTPDENLRLFDQRIQLLNERHGLQVVRTPTYESALPSLSAEEAIAKREESLDYVVSQPHALAGAMHRCYDGTFPELNETLLEGSLTRSPVPSPWKQRHKRLRPKHQEILISSADHLKRSSAYLGGDPKQMAEQNWKFVQQLLKETKAKTKRMLVEKMGKEAVQLGHDEANVNGLEENTLVASFCDLLERIWAHGLIVKQVTGFQL</sequence>
<feature type="compositionally biased region" description="Basic and acidic residues" evidence="1">
    <location>
        <begin position="154"/>
        <end position="163"/>
    </location>
</feature>
<evidence type="ECO:0000313" key="3">
    <source>
        <dbReference type="EMBL" id="MFH4977621.1"/>
    </source>
</evidence>
<dbReference type="InterPro" id="IPR005113">
    <property type="entry name" value="uDENN_dom"/>
</dbReference>
<keyword evidence="4" id="KW-1185">Reference proteome</keyword>
<evidence type="ECO:0000313" key="4">
    <source>
        <dbReference type="Proteomes" id="UP001608902"/>
    </source>
</evidence>
<dbReference type="InterPro" id="IPR005112">
    <property type="entry name" value="dDENN_dom"/>
</dbReference>
<feature type="domain" description="UDENN" evidence="2">
    <location>
        <begin position="49"/>
        <end position="628"/>
    </location>
</feature>